<feature type="active site" description="Proton acceptor" evidence="7">
    <location>
        <position position="66"/>
    </location>
</feature>
<name>A0A084GKS8_METID</name>
<dbReference type="GO" id="GO:0009252">
    <property type="term" value="P:peptidoglycan biosynthetic process"/>
    <property type="evidence" value="ECO:0007669"/>
    <property type="project" value="UniProtKB-KW"/>
</dbReference>
<accession>A0A084GKS8</accession>
<dbReference type="OrthoDB" id="9791132at2"/>
<evidence type="ECO:0000256" key="8">
    <source>
        <dbReference type="PIRSR" id="PIRSR618044-2"/>
    </source>
</evidence>
<organism evidence="13 14">
    <name type="scientific">Metabacillus indicus</name>
    <name type="common">Bacillus indicus</name>
    <dbReference type="NCBI Taxonomy" id="246786"/>
    <lineage>
        <taxon>Bacteria</taxon>
        <taxon>Bacillati</taxon>
        <taxon>Bacillota</taxon>
        <taxon>Bacilli</taxon>
        <taxon>Bacillales</taxon>
        <taxon>Bacillaceae</taxon>
        <taxon>Metabacillus</taxon>
    </lineage>
</organism>
<evidence type="ECO:0000256" key="5">
    <source>
        <dbReference type="ARBA" id="ARBA00022984"/>
    </source>
</evidence>
<dbReference type="PRINTS" id="PR00725">
    <property type="entry name" value="DADACBPTASE1"/>
</dbReference>
<proteinExistence type="inferred from homology"/>
<feature type="active site" evidence="7">
    <location>
        <position position="118"/>
    </location>
</feature>
<dbReference type="InterPro" id="IPR001967">
    <property type="entry name" value="Peptidase_S11_N"/>
</dbReference>
<evidence type="ECO:0000256" key="11">
    <source>
        <dbReference type="SAM" id="SignalP"/>
    </source>
</evidence>
<dbReference type="InterPro" id="IPR012338">
    <property type="entry name" value="Beta-lactam/transpept-like"/>
</dbReference>
<keyword evidence="10" id="KW-0472">Membrane</keyword>
<keyword evidence="3" id="KW-0378">Hydrolase</keyword>
<dbReference type="GO" id="GO:0006508">
    <property type="term" value="P:proteolysis"/>
    <property type="evidence" value="ECO:0007669"/>
    <property type="project" value="InterPro"/>
</dbReference>
<dbReference type="GO" id="GO:0008360">
    <property type="term" value="P:regulation of cell shape"/>
    <property type="evidence" value="ECO:0007669"/>
    <property type="project" value="UniProtKB-KW"/>
</dbReference>
<dbReference type="AlphaFoldDB" id="A0A084GKS8"/>
<dbReference type="Pfam" id="PF00768">
    <property type="entry name" value="Peptidase_S11"/>
    <property type="match status" value="1"/>
</dbReference>
<evidence type="ECO:0000256" key="1">
    <source>
        <dbReference type="ARBA" id="ARBA00007164"/>
    </source>
</evidence>
<dbReference type="RefSeq" id="WP_029284319.1">
    <property type="nucleotide sequence ID" value="NZ_JNVC02000015.1"/>
</dbReference>
<feature type="signal peptide" evidence="11">
    <location>
        <begin position="1"/>
        <end position="24"/>
    </location>
</feature>
<reference evidence="13 14" key="1">
    <citation type="journal article" date="2005" name="Int. J. Syst. Evol. Microbiol.">
        <title>Bacillus cibi sp. nov., isolated from jeotgal, a traditional Korean fermented seafood.</title>
        <authorList>
            <person name="Yoon J.H."/>
            <person name="Lee C.H."/>
            <person name="Oh T.K."/>
        </authorList>
    </citation>
    <scope>NUCLEOTIDE SEQUENCE [LARGE SCALE GENOMIC DNA]</scope>
    <source>
        <strain evidence="13 14">DSM 16189</strain>
    </source>
</reference>
<evidence type="ECO:0000256" key="6">
    <source>
        <dbReference type="ARBA" id="ARBA00023316"/>
    </source>
</evidence>
<keyword evidence="6" id="KW-0961">Cell wall biogenesis/degradation</keyword>
<feature type="chain" id="PRO_5001775829" description="Peptidase S11 D-alanyl-D-alanine carboxypeptidase A N-terminal domain-containing protein" evidence="11">
    <location>
        <begin position="25"/>
        <end position="392"/>
    </location>
</feature>
<evidence type="ECO:0000313" key="13">
    <source>
        <dbReference type="EMBL" id="KEZ47940.1"/>
    </source>
</evidence>
<feature type="domain" description="Peptidase S11 D-alanyl-D-alanine carboxypeptidase A N-terminal" evidence="12">
    <location>
        <begin position="28"/>
        <end position="257"/>
    </location>
</feature>
<dbReference type="PANTHER" id="PTHR21581">
    <property type="entry name" value="D-ALANYL-D-ALANINE CARBOXYPEPTIDASE"/>
    <property type="match status" value="1"/>
</dbReference>
<dbReference type="Proteomes" id="UP000028549">
    <property type="component" value="Unassembled WGS sequence"/>
</dbReference>
<keyword evidence="10" id="KW-0812">Transmembrane</keyword>
<keyword evidence="5" id="KW-0573">Peptidoglycan synthesis</keyword>
<dbReference type="Gene3D" id="3.40.710.10">
    <property type="entry name" value="DD-peptidase/beta-lactamase superfamily"/>
    <property type="match status" value="1"/>
</dbReference>
<protein>
    <recommendedName>
        <fullName evidence="12">Peptidase S11 D-alanyl-D-alanine carboxypeptidase A N-terminal domain-containing protein</fullName>
    </recommendedName>
</protein>
<gene>
    <name evidence="13" type="ORF">GS18_0218325</name>
</gene>
<evidence type="ECO:0000256" key="2">
    <source>
        <dbReference type="ARBA" id="ARBA00022729"/>
    </source>
</evidence>
<dbReference type="EMBL" id="JNVC02000015">
    <property type="protein sequence ID" value="KEZ47940.1"/>
    <property type="molecule type" value="Genomic_DNA"/>
</dbReference>
<evidence type="ECO:0000256" key="10">
    <source>
        <dbReference type="SAM" id="Phobius"/>
    </source>
</evidence>
<sequence>MKKTPLILAASFFLGMIFSSEPSAEELSANEPAIESESAVLIDADSGQILYSKKSDAEMYPASVTKMATAIYAIENGNLDDIVTVSENARNADGTRVYLEAGEQVPLKKLIQGLMINSGNDAGIAIAEHISGNVETFSKEMNEFLEKKVGLEDTHFTNPHGLFDPNHVTTAEDLAALTQYASQNEIFREIFSTAELKWDGETWDTTLHNHHKLLQATPYEGMVGGKNGYVSQSGFTLSTLAERENIRLIAVTLNAKTDRMSYKDTVKLLDYGFANFTSEFVASGTYYKDQEGQEFTLDEPLYYARKTHETISADVDTSGNLTIDGEDGRELAKHPLDPVKAEKNKLVKSAVADVEPVFGKSVLHDHLKFIVMISFAVALLLVGYFFRQVRRS</sequence>
<keyword evidence="14" id="KW-1185">Reference proteome</keyword>
<feature type="binding site" evidence="8">
    <location>
        <position position="226"/>
    </location>
    <ligand>
        <name>substrate</name>
    </ligand>
</feature>
<dbReference type="SUPFAM" id="SSF56601">
    <property type="entry name" value="beta-lactamase/transpeptidase-like"/>
    <property type="match status" value="1"/>
</dbReference>
<dbReference type="GO" id="GO:0071555">
    <property type="term" value="P:cell wall organization"/>
    <property type="evidence" value="ECO:0007669"/>
    <property type="project" value="UniProtKB-KW"/>
</dbReference>
<dbReference type="GO" id="GO:0009002">
    <property type="term" value="F:serine-type D-Ala-D-Ala carboxypeptidase activity"/>
    <property type="evidence" value="ECO:0007669"/>
    <property type="project" value="InterPro"/>
</dbReference>
<comment type="similarity">
    <text evidence="1 9">Belongs to the peptidase S11 family.</text>
</comment>
<keyword evidence="10" id="KW-1133">Transmembrane helix</keyword>
<evidence type="ECO:0000259" key="12">
    <source>
        <dbReference type="Pfam" id="PF00768"/>
    </source>
</evidence>
<evidence type="ECO:0000256" key="3">
    <source>
        <dbReference type="ARBA" id="ARBA00022801"/>
    </source>
</evidence>
<comment type="caution">
    <text evidence="13">The sequence shown here is derived from an EMBL/GenBank/DDBJ whole genome shotgun (WGS) entry which is preliminary data.</text>
</comment>
<evidence type="ECO:0000313" key="14">
    <source>
        <dbReference type="Proteomes" id="UP000028549"/>
    </source>
</evidence>
<evidence type="ECO:0000256" key="7">
    <source>
        <dbReference type="PIRSR" id="PIRSR618044-1"/>
    </source>
</evidence>
<dbReference type="PANTHER" id="PTHR21581:SF6">
    <property type="entry name" value="TRAFFICKING PROTEIN PARTICLE COMPLEX SUBUNIT 12"/>
    <property type="match status" value="1"/>
</dbReference>
<keyword evidence="2 11" id="KW-0732">Signal</keyword>
<dbReference type="InterPro" id="IPR018044">
    <property type="entry name" value="Peptidase_S11"/>
</dbReference>
<feature type="active site" description="Acyl-ester intermediate" evidence="7">
    <location>
        <position position="63"/>
    </location>
</feature>
<dbReference type="STRING" id="246786.GS18_0218325"/>
<evidence type="ECO:0000256" key="4">
    <source>
        <dbReference type="ARBA" id="ARBA00022960"/>
    </source>
</evidence>
<keyword evidence="4" id="KW-0133">Cell shape</keyword>
<evidence type="ECO:0000256" key="9">
    <source>
        <dbReference type="RuleBase" id="RU004016"/>
    </source>
</evidence>
<feature type="transmembrane region" description="Helical" evidence="10">
    <location>
        <begin position="367"/>
        <end position="386"/>
    </location>
</feature>